<accession>A0A6G1CQA6</accession>
<feature type="region of interest" description="Disordered" evidence="1">
    <location>
        <begin position="1"/>
        <end position="22"/>
    </location>
</feature>
<evidence type="ECO:0000256" key="1">
    <source>
        <dbReference type="SAM" id="MobiDB-lite"/>
    </source>
</evidence>
<organism evidence="2 3">
    <name type="scientific">Oryza meyeriana var. granulata</name>
    <dbReference type="NCBI Taxonomy" id="110450"/>
    <lineage>
        <taxon>Eukaryota</taxon>
        <taxon>Viridiplantae</taxon>
        <taxon>Streptophyta</taxon>
        <taxon>Embryophyta</taxon>
        <taxon>Tracheophyta</taxon>
        <taxon>Spermatophyta</taxon>
        <taxon>Magnoliopsida</taxon>
        <taxon>Liliopsida</taxon>
        <taxon>Poales</taxon>
        <taxon>Poaceae</taxon>
        <taxon>BOP clade</taxon>
        <taxon>Oryzoideae</taxon>
        <taxon>Oryzeae</taxon>
        <taxon>Oryzinae</taxon>
        <taxon>Oryza</taxon>
        <taxon>Oryza meyeriana</taxon>
    </lineage>
</organism>
<dbReference type="AlphaFoldDB" id="A0A6G1CQA6"/>
<comment type="caution">
    <text evidence="2">The sequence shown here is derived from an EMBL/GenBank/DDBJ whole genome shotgun (WGS) entry which is preliminary data.</text>
</comment>
<protein>
    <submittedName>
        <fullName evidence="2">Uncharacterized protein</fullName>
    </submittedName>
</protein>
<sequence>MLRPSPAGVGKPRRGGSPLSFPLRYRSRPHLLAPSAPPHFLLPPDAAQGGFGGLASRSTAALEFHGVGLRHNNNGGDNVVGGEPLHRIARMEG</sequence>
<gene>
    <name evidence="2" type="ORF">E2562_015541</name>
</gene>
<keyword evidence="3" id="KW-1185">Reference proteome</keyword>
<reference evidence="2 3" key="1">
    <citation type="submission" date="2019-11" db="EMBL/GenBank/DDBJ databases">
        <title>Whole genome sequence of Oryza granulata.</title>
        <authorList>
            <person name="Li W."/>
        </authorList>
    </citation>
    <scope>NUCLEOTIDE SEQUENCE [LARGE SCALE GENOMIC DNA]</scope>
    <source>
        <strain evidence="3">cv. Menghai</strain>
        <tissue evidence="2">Leaf</tissue>
    </source>
</reference>
<dbReference type="EMBL" id="SPHZ02000008">
    <property type="protein sequence ID" value="KAF0902322.1"/>
    <property type="molecule type" value="Genomic_DNA"/>
</dbReference>
<dbReference type="Proteomes" id="UP000479710">
    <property type="component" value="Unassembled WGS sequence"/>
</dbReference>
<name>A0A6G1CQA6_9ORYZ</name>
<evidence type="ECO:0000313" key="2">
    <source>
        <dbReference type="EMBL" id="KAF0902322.1"/>
    </source>
</evidence>
<proteinExistence type="predicted"/>
<evidence type="ECO:0000313" key="3">
    <source>
        <dbReference type="Proteomes" id="UP000479710"/>
    </source>
</evidence>